<dbReference type="CDD" id="cd06135">
    <property type="entry name" value="Orn"/>
    <property type="match status" value="1"/>
</dbReference>
<keyword evidence="8" id="KW-1185">Reference proteome</keyword>
<dbReference type="HAMAP" id="MF_00045">
    <property type="entry name" value="Oligoribonuclease"/>
    <property type="match status" value="1"/>
</dbReference>
<reference evidence="7 8" key="1">
    <citation type="submission" date="2017-07" db="EMBL/GenBank/DDBJ databases">
        <authorList>
            <person name="Talla V."/>
            <person name="Backstrom N."/>
        </authorList>
    </citation>
    <scope>NUCLEOTIDE SEQUENCE [LARGE SCALE GENOMIC DNA]</scope>
</reference>
<organism evidence="7 8">
    <name type="scientific">Leptidea sinapis</name>
    <dbReference type="NCBI Taxonomy" id="189913"/>
    <lineage>
        <taxon>Eukaryota</taxon>
        <taxon>Metazoa</taxon>
        <taxon>Ecdysozoa</taxon>
        <taxon>Arthropoda</taxon>
        <taxon>Hexapoda</taxon>
        <taxon>Insecta</taxon>
        <taxon>Pterygota</taxon>
        <taxon>Neoptera</taxon>
        <taxon>Endopterygota</taxon>
        <taxon>Lepidoptera</taxon>
        <taxon>Glossata</taxon>
        <taxon>Ditrysia</taxon>
        <taxon>Papilionoidea</taxon>
        <taxon>Pieridae</taxon>
        <taxon>Dismorphiinae</taxon>
        <taxon>Leptidea</taxon>
    </lineage>
</organism>
<evidence type="ECO:0000259" key="6">
    <source>
        <dbReference type="SMART" id="SM00479"/>
    </source>
</evidence>
<evidence type="ECO:0000313" key="8">
    <source>
        <dbReference type="Proteomes" id="UP000324832"/>
    </source>
</evidence>
<dbReference type="GO" id="GO:0003676">
    <property type="term" value="F:nucleic acid binding"/>
    <property type="evidence" value="ECO:0007669"/>
    <property type="project" value="InterPro"/>
</dbReference>
<dbReference type="GO" id="GO:0005739">
    <property type="term" value="C:mitochondrion"/>
    <property type="evidence" value="ECO:0007669"/>
    <property type="project" value="TreeGrafter"/>
</dbReference>
<dbReference type="FunFam" id="3.30.420.10:FF:000003">
    <property type="entry name" value="Oligoribonuclease"/>
    <property type="match status" value="1"/>
</dbReference>
<dbReference type="EMBL" id="FZQP02002515">
    <property type="protein sequence ID" value="VVC95976.1"/>
    <property type="molecule type" value="Genomic_DNA"/>
</dbReference>
<feature type="domain" description="Exonuclease" evidence="6">
    <location>
        <begin position="37"/>
        <end position="211"/>
    </location>
</feature>
<protein>
    <recommendedName>
        <fullName evidence="5">Probable oligoribonuclease</fullName>
    </recommendedName>
</protein>
<dbReference type="Proteomes" id="UP000324832">
    <property type="component" value="Unassembled WGS sequence"/>
</dbReference>
<evidence type="ECO:0000256" key="1">
    <source>
        <dbReference type="ARBA" id="ARBA00009921"/>
    </source>
</evidence>
<dbReference type="Gene3D" id="3.30.420.10">
    <property type="entry name" value="Ribonuclease H-like superfamily/Ribonuclease H"/>
    <property type="match status" value="1"/>
</dbReference>
<sequence length="219" mass="25703">MNRWFNSTLVYIKNINVMKTHYRSKMSSCTIDKKANRIIWMDLEMTGLDIDRDHIMELACLVTDSDLNVVATGPDIVIHQPDHILNSMNEWCKAHHGESGLTKQCKESRITLREAENQVLKFVASNVPEKCCPLGGNSVYMDRLFLRKYMPQLNNYLHYRNIDVSTIKELVKRWYPKEYSRVPNKTFAHRCLSDIMDSIEELKYYKHNSKSCYLWNSGD</sequence>
<dbReference type="InterPro" id="IPR036397">
    <property type="entry name" value="RNaseH_sf"/>
</dbReference>
<gene>
    <name evidence="7" type="ORF">LSINAPIS_LOCUS7578</name>
</gene>
<dbReference type="GO" id="GO:0000175">
    <property type="term" value="F:3'-5'-RNA exonuclease activity"/>
    <property type="evidence" value="ECO:0007669"/>
    <property type="project" value="InterPro"/>
</dbReference>
<dbReference type="NCBIfam" id="NF003765">
    <property type="entry name" value="PRK05359.1"/>
    <property type="match status" value="1"/>
</dbReference>
<dbReference type="PANTHER" id="PTHR11046:SF0">
    <property type="entry name" value="OLIGORIBONUCLEASE, MITOCHONDRIAL"/>
    <property type="match status" value="1"/>
</dbReference>
<evidence type="ECO:0000256" key="2">
    <source>
        <dbReference type="ARBA" id="ARBA00022722"/>
    </source>
</evidence>
<keyword evidence="3" id="KW-0378">Hydrolase</keyword>
<evidence type="ECO:0000256" key="3">
    <source>
        <dbReference type="ARBA" id="ARBA00022801"/>
    </source>
</evidence>
<dbReference type="InterPro" id="IPR022894">
    <property type="entry name" value="Oligoribonuclease"/>
</dbReference>
<dbReference type="InterPro" id="IPR013520">
    <property type="entry name" value="Ribonucl_H"/>
</dbReference>
<dbReference type="SMART" id="SM00479">
    <property type="entry name" value="EXOIII"/>
    <property type="match status" value="1"/>
</dbReference>
<dbReference type="AlphaFoldDB" id="A0A5E4QES1"/>
<dbReference type="InterPro" id="IPR012337">
    <property type="entry name" value="RNaseH-like_sf"/>
</dbReference>
<dbReference type="PANTHER" id="PTHR11046">
    <property type="entry name" value="OLIGORIBONUCLEASE, MITOCHONDRIAL"/>
    <property type="match status" value="1"/>
</dbReference>
<dbReference type="SUPFAM" id="SSF53098">
    <property type="entry name" value="Ribonuclease H-like"/>
    <property type="match status" value="1"/>
</dbReference>
<evidence type="ECO:0000256" key="5">
    <source>
        <dbReference type="ARBA" id="ARBA00072681"/>
    </source>
</evidence>
<dbReference type="Pfam" id="PF00929">
    <property type="entry name" value="RNase_T"/>
    <property type="match status" value="1"/>
</dbReference>
<proteinExistence type="inferred from homology"/>
<accession>A0A5E4QES1</accession>
<comment type="similarity">
    <text evidence="1">Belongs to the oligoribonuclease family.</text>
</comment>
<evidence type="ECO:0000313" key="7">
    <source>
        <dbReference type="EMBL" id="VVC95976.1"/>
    </source>
</evidence>
<evidence type="ECO:0000256" key="4">
    <source>
        <dbReference type="ARBA" id="ARBA00022839"/>
    </source>
</evidence>
<name>A0A5E4QES1_9NEOP</name>
<keyword evidence="2" id="KW-0540">Nuclease</keyword>
<keyword evidence="4" id="KW-0269">Exonuclease</keyword>